<keyword evidence="7" id="KW-0411">Iron-sulfur</keyword>
<dbReference type="SMART" id="SM00926">
    <property type="entry name" value="Molybdop_Fe4S4"/>
    <property type="match status" value="1"/>
</dbReference>
<keyword evidence="2" id="KW-0500">Molybdenum</keyword>
<dbReference type="PANTHER" id="PTHR43742">
    <property type="entry name" value="TRIMETHYLAMINE-N-OXIDE REDUCTASE"/>
    <property type="match status" value="1"/>
</dbReference>
<dbReference type="InterPro" id="IPR006311">
    <property type="entry name" value="TAT_signal"/>
</dbReference>
<evidence type="ECO:0000256" key="2">
    <source>
        <dbReference type="ARBA" id="ARBA00022505"/>
    </source>
</evidence>
<evidence type="ECO:0000256" key="3">
    <source>
        <dbReference type="ARBA" id="ARBA00022723"/>
    </source>
</evidence>
<comment type="caution">
    <text evidence="9">The sequence shown here is derived from an EMBL/GenBank/DDBJ whole genome shotgun (WGS) entry which is preliminary data.</text>
</comment>
<evidence type="ECO:0000256" key="6">
    <source>
        <dbReference type="ARBA" id="ARBA00023004"/>
    </source>
</evidence>
<dbReference type="PANTHER" id="PTHR43742:SF9">
    <property type="entry name" value="TETRATHIONATE REDUCTASE SUBUNIT A"/>
    <property type="match status" value="1"/>
</dbReference>
<evidence type="ECO:0000256" key="7">
    <source>
        <dbReference type="ARBA" id="ARBA00023014"/>
    </source>
</evidence>
<evidence type="ECO:0000313" key="9">
    <source>
        <dbReference type="EMBL" id="KKM98096.1"/>
    </source>
</evidence>
<evidence type="ECO:0000256" key="1">
    <source>
        <dbReference type="ARBA" id="ARBA00022485"/>
    </source>
</evidence>
<keyword evidence="6" id="KW-0408">Iron</keyword>
<dbReference type="Gene3D" id="3.40.50.740">
    <property type="match status" value="1"/>
</dbReference>
<accession>A0A0F9MFH3</accession>
<dbReference type="InterPro" id="IPR050612">
    <property type="entry name" value="Prok_Mopterin_Oxidored"/>
</dbReference>
<keyword evidence="4" id="KW-0732">Signal</keyword>
<keyword evidence="5" id="KW-0560">Oxidoreductase</keyword>
<feature type="non-terminal residue" evidence="9">
    <location>
        <position position="173"/>
    </location>
</feature>
<reference evidence="9" key="1">
    <citation type="journal article" date="2015" name="Nature">
        <title>Complex archaea that bridge the gap between prokaryotes and eukaryotes.</title>
        <authorList>
            <person name="Spang A."/>
            <person name="Saw J.H."/>
            <person name="Jorgensen S.L."/>
            <person name="Zaremba-Niedzwiedzka K."/>
            <person name="Martijn J."/>
            <person name="Lind A.E."/>
            <person name="van Eijk R."/>
            <person name="Schleper C."/>
            <person name="Guy L."/>
            <person name="Ettema T.J."/>
        </authorList>
    </citation>
    <scope>NUCLEOTIDE SEQUENCE</scope>
</reference>
<dbReference type="InterPro" id="IPR006963">
    <property type="entry name" value="Mopterin_OxRdtase_4Fe-4S_dom"/>
</dbReference>
<gene>
    <name evidence="9" type="ORF">LCGC14_1161380</name>
</gene>
<dbReference type="GO" id="GO:0051539">
    <property type="term" value="F:4 iron, 4 sulfur cluster binding"/>
    <property type="evidence" value="ECO:0007669"/>
    <property type="project" value="UniProtKB-KW"/>
</dbReference>
<protein>
    <recommendedName>
        <fullName evidence="8">4Fe-4S Mo/W bis-MGD-type domain-containing protein</fullName>
    </recommendedName>
</protein>
<dbReference type="Gene3D" id="2.20.25.90">
    <property type="entry name" value="ADC-like domains"/>
    <property type="match status" value="1"/>
</dbReference>
<sequence>MRKEKQMKKDITRRDLFKLAAASTAILASGTATGSLALAGTVDFAKGGRDFSPKTGTERKKIASACWTCVTRDAMVGYVEDGRLVKLEGQPNSIRGKGKICAKGAAGVNQLYDPDRILHPMKRVGKRGEGKWKRISWDDALNELTGRLKKLRDAGHPEKFMFQFGRMKASQDK</sequence>
<dbReference type="PROSITE" id="PS51669">
    <property type="entry name" value="4FE4S_MOW_BIS_MGD"/>
    <property type="match status" value="1"/>
</dbReference>
<dbReference type="EMBL" id="LAZR01005666">
    <property type="protein sequence ID" value="KKM98096.1"/>
    <property type="molecule type" value="Genomic_DNA"/>
</dbReference>
<dbReference type="InterPro" id="IPR006656">
    <property type="entry name" value="Mopterin_OxRdtase"/>
</dbReference>
<dbReference type="AlphaFoldDB" id="A0A0F9MFH3"/>
<dbReference type="Pfam" id="PF04879">
    <property type="entry name" value="Molybdop_Fe4S4"/>
    <property type="match status" value="1"/>
</dbReference>
<keyword evidence="3" id="KW-0479">Metal-binding</keyword>
<evidence type="ECO:0000256" key="5">
    <source>
        <dbReference type="ARBA" id="ARBA00023002"/>
    </source>
</evidence>
<organism evidence="9">
    <name type="scientific">marine sediment metagenome</name>
    <dbReference type="NCBI Taxonomy" id="412755"/>
    <lineage>
        <taxon>unclassified sequences</taxon>
        <taxon>metagenomes</taxon>
        <taxon>ecological metagenomes</taxon>
    </lineage>
</organism>
<dbReference type="Pfam" id="PF00384">
    <property type="entry name" value="Molybdopterin"/>
    <property type="match status" value="1"/>
</dbReference>
<dbReference type="GO" id="GO:0046872">
    <property type="term" value="F:metal ion binding"/>
    <property type="evidence" value="ECO:0007669"/>
    <property type="project" value="UniProtKB-KW"/>
</dbReference>
<feature type="domain" description="4Fe-4S Mo/W bis-MGD-type" evidence="8">
    <location>
        <begin position="59"/>
        <end position="115"/>
    </location>
</feature>
<dbReference type="GO" id="GO:0016491">
    <property type="term" value="F:oxidoreductase activity"/>
    <property type="evidence" value="ECO:0007669"/>
    <property type="project" value="UniProtKB-KW"/>
</dbReference>
<evidence type="ECO:0000259" key="8">
    <source>
        <dbReference type="PROSITE" id="PS51669"/>
    </source>
</evidence>
<dbReference type="SUPFAM" id="SSF53706">
    <property type="entry name" value="Formate dehydrogenase/DMSO reductase, domains 1-3"/>
    <property type="match status" value="1"/>
</dbReference>
<name>A0A0F9MFH3_9ZZZZ</name>
<evidence type="ECO:0000256" key="4">
    <source>
        <dbReference type="ARBA" id="ARBA00022729"/>
    </source>
</evidence>
<keyword evidence="1" id="KW-0004">4Fe-4S</keyword>
<dbReference type="PROSITE" id="PS51318">
    <property type="entry name" value="TAT"/>
    <property type="match status" value="1"/>
</dbReference>
<proteinExistence type="predicted"/>